<keyword evidence="2" id="KW-1185">Reference proteome</keyword>
<organism evidence="1 2">
    <name type="scientific">Galbibacter pacificus</name>
    <dbReference type="NCBI Taxonomy" id="2996052"/>
    <lineage>
        <taxon>Bacteria</taxon>
        <taxon>Pseudomonadati</taxon>
        <taxon>Bacteroidota</taxon>
        <taxon>Flavobacteriia</taxon>
        <taxon>Flavobacteriales</taxon>
        <taxon>Flavobacteriaceae</taxon>
        <taxon>Galbibacter</taxon>
    </lineage>
</organism>
<dbReference type="RefSeq" id="WP_277899763.1">
    <property type="nucleotide sequence ID" value="NZ_JAPMUA010000003.1"/>
</dbReference>
<reference evidence="1" key="1">
    <citation type="submission" date="2022-11" db="EMBL/GenBank/DDBJ databases">
        <title>High-quality draft genome sequence of Galbibacter sp. strain CMA-7.</title>
        <authorList>
            <person name="Wei L."/>
            <person name="Dong C."/>
            <person name="Shao Z."/>
        </authorList>
    </citation>
    <scope>NUCLEOTIDE SEQUENCE</scope>
    <source>
        <strain evidence="1">CMA-7</strain>
    </source>
</reference>
<evidence type="ECO:0000313" key="2">
    <source>
        <dbReference type="Proteomes" id="UP001153642"/>
    </source>
</evidence>
<accession>A0ABT6FSU8</accession>
<comment type="caution">
    <text evidence="1">The sequence shown here is derived from an EMBL/GenBank/DDBJ whole genome shotgun (WGS) entry which is preliminary data.</text>
</comment>
<sequence length="213" mass="24951">MQQCRAKNKTASLDINIINNKSFDKNKGEIIDNEYVNTDIGWSIIIPQNNKVYYPEAINEKNDEIPDLIKEELSSNYLVCFGMDDNNFFSAYNITSSTEGKMNEINDMKEGIKNSFNNYKRYSKLLCANLEKKYSKNQKVAFKQNWSSINIEENDYDVYEIQMVSFPDDKPIIKQLVYVKKMNNYDTFFSILYTDEIYKDVTMQHLKSSLKSS</sequence>
<proteinExistence type="predicted"/>
<dbReference type="Proteomes" id="UP001153642">
    <property type="component" value="Unassembled WGS sequence"/>
</dbReference>
<dbReference type="EMBL" id="JAPMUA010000003">
    <property type="protein sequence ID" value="MDG3586331.1"/>
    <property type="molecule type" value="Genomic_DNA"/>
</dbReference>
<gene>
    <name evidence="1" type="ORF">OSR52_10650</name>
</gene>
<protein>
    <submittedName>
        <fullName evidence="1">Uncharacterized protein</fullName>
    </submittedName>
</protein>
<name>A0ABT6FSU8_9FLAO</name>
<evidence type="ECO:0000313" key="1">
    <source>
        <dbReference type="EMBL" id="MDG3586331.1"/>
    </source>
</evidence>